<evidence type="ECO:0008006" key="5">
    <source>
        <dbReference type="Google" id="ProtNLM"/>
    </source>
</evidence>
<sequence length="84" mass="9458">MSNLATTSMTLDCSNSNINIHELKQSVVNKVFINVQSKQPNSCTCLCPLSYYGNQCQFQNQHLSLAIKFHVSGQLRQIPFIILI</sequence>
<dbReference type="Proteomes" id="UP000663877">
    <property type="component" value="Unassembled WGS sequence"/>
</dbReference>
<comment type="caution">
    <text evidence="1">The sequence shown here is derived from an EMBL/GenBank/DDBJ whole genome shotgun (WGS) entry which is preliminary data.</text>
</comment>
<protein>
    <recommendedName>
        <fullName evidence="5">EGF-like domain-containing protein</fullName>
    </recommendedName>
</protein>
<accession>A0A814KBW6</accession>
<name>A0A814KBW6_9BILA</name>
<dbReference type="AlphaFoldDB" id="A0A814KBW6"/>
<evidence type="ECO:0000313" key="3">
    <source>
        <dbReference type="Proteomes" id="UP000663832"/>
    </source>
</evidence>
<organism evidence="1 4">
    <name type="scientific">Adineta steineri</name>
    <dbReference type="NCBI Taxonomy" id="433720"/>
    <lineage>
        <taxon>Eukaryota</taxon>
        <taxon>Metazoa</taxon>
        <taxon>Spiralia</taxon>
        <taxon>Gnathifera</taxon>
        <taxon>Rotifera</taxon>
        <taxon>Eurotatoria</taxon>
        <taxon>Bdelloidea</taxon>
        <taxon>Adinetida</taxon>
        <taxon>Adinetidae</taxon>
        <taxon>Adineta</taxon>
    </lineage>
</organism>
<evidence type="ECO:0000313" key="2">
    <source>
        <dbReference type="EMBL" id="CAF1081294.1"/>
    </source>
</evidence>
<gene>
    <name evidence="1" type="ORF">BJG266_LOCUS18503</name>
    <name evidence="2" type="ORF">QVE165_LOCUS19238</name>
</gene>
<dbReference type="EMBL" id="CAJNOM010000117">
    <property type="protein sequence ID" value="CAF1081294.1"/>
    <property type="molecule type" value="Genomic_DNA"/>
</dbReference>
<reference evidence="1" key="1">
    <citation type="submission" date="2021-02" db="EMBL/GenBank/DDBJ databases">
        <authorList>
            <person name="Nowell W R."/>
        </authorList>
    </citation>
    <scope>NUCLEOTIDE SEQUENCE</scope>
</reference>
<dbReference type="Proteomes" id="UP000663832">
    <property type="component" value="Unassembled WGS sequence"/>
</dbReference>
<evidence type="ECO:0000313" key="4">
    <source>
        <dbReference type="Proteomes" id="UP000663877"/>
    </source>
</evidence>
<dbReference type="EMBL" id="CAJNOI010000095">
    <property type="protein sequence ID" value="CAF1049025.1"/>
    <property type="molecule type" value="Genomic_DNA"/>
</dbReference>
<keyword evidence="3" id="KW-1185">Reference proteome</keyword>
<proteinExistence type="predicted"/>
<evidence type="ECO:0000313" key="1">
    <source>
        <dbReference type="EMBL" id="CAF1049025.1"/>
    </source>
</evidence>